<keyword evidence="3" id="KW-1185">Reference proteome</keyword>
<dbReference type="RefSeq" id="WP_076161267.1">
    <property type="nucleotide sequence ID" value="NZ_JBEZVB010000177.1"/>
</dbReference>
<protein>
    <submittedName>
        <fullName evidence="2">Uncharacterized protein</fullName>
    </submittedName>
</protein>
<sequence>METTSQSQQPVTFWTAGFGPAPDEGVPGVRDDDGQVWRPAPQAAPGTYSYADRHFATLGELHMRTNLTLVA</sequence>
<accession>A0A1R0KU58</accession>
<comment type="caution">
    <text evidence="2">The sequence shown here is derived from an EMBL/GenBank/DDBJ whole genome shotgun (WGS) entry which is preliminary data.</text>
</comment>
<proteinExistence type="predicted"/>
<name>A0A1R0KU58_9PSEU</name>
<feature type="compositionally biased region" description="Polar residues" evidence="1">
    <location>
        <begin position="1"/>
        <end position="12"/>
    </location>
</feature>
<organism evidence="2 3">
    <name type="scientific">Amycolatopsis coloradensis</name>
    <dbReference type="NCBI Taxonomy" id="76021"/>
    <lineage>
        <taxon>Bacteria</taxon>
        <taxon>Bacillati</taxon>
        <taxon>Actinomycetota</taxon>
        <taxon>Actinomycetes</taxon>
        <taxon>Pseudonocardiales</taxon>
        <taxon>Pseudonocardiaceae</taxon>
        <taxon>Amycolatopsis</taxon>
    </lineage>
</organism>
<dbReference type="AlphaFoldDB" id="A0A1R0KU58"/>
<dbReference type="Proteomes" id="UP000187486">
    <property type="component" value="Unassembled WGS sequence"/>
</dbReference>
<evidence type="ECO:0000313" key="2">
    <source>
        <dbReference type="EMBL" id="OLZ51663.1"/>
    </source>
</evidence>
<feature type="region of interest" description="Disordered" evidence="1">
    <location>
        <begin position="1"/>
        <end position="34"/>
    </location>
</feature>
<evidence type="ECO:0000256" key="1">
    <source>
        <dbReference type="SAM" id="MobiDB-lite"/>
    </source>
</evidence>
<dbReference type="EMBL" id="MQUQ01000007">
    <property type="protein sequence ID" value="OLZ51663.1"/>
    <property type="molecule type" value="Genomic_DNA"/>
</dbReference>
<gene>
    <name evidence="2" type="ORF">BS329_15465</name>
</gene>
<evidence type="ECO:0000313" key="3">
    <source>
        <dbReference type="Proteomes" id="UP000187486"/>
    </source>
</evidence>
<reference evidence="2 3" key="1">
    <citation type="submission" date="2016-01" db="EMBL/GenBank/DDBJ databases">
        <title>Amycolatopsis coloradensis genome sequencing and assembly.</title>
        <authorList>
            <person name="Mayilraj S."/>
        </authorList>
    </citation>
    <scope>NUCLEOTIDE SEQUENCE [LARGE SCALE GENOMIC DNA]</scope>
    <source>
        <strain evidence="2 3">DSM 44225</strain>
    </source>
</reference>